<comment type="caution">
    <text evidence="1">The sequence shown here is derived from an EMBL/GenBank/DDBJ whole genome shotgun (WGS) entry which is preliminary data.</text>
</comment>
<proteinExistence type="predicted"/>
<gene>
    <name evidence="1" type="ORF">HF200_31015</name>
</gene>
<evidence type="ECO:0000313" key="2">
    <source>
        <dbReference type="Proteomes" id="UP000744032"/>
    </source>
</evidence>
<evidence type="ECO:0000313" key="1">
    <source>
        <dbReference type="EMBL" id="NKQ28672.1"/>
    </source>
</evidence>
<name>A0ABX1IT20_STRGB</name>
<dbReference type="EMBL" id="JAAXMD010000478">
    <property type="protein sequence ID" value="NKQ28672.1"/>
    <property type="molecule type" value="Genomic_DNA"/>
</dbReference>
<dbReference type="RefSeq" id="WP_168376313.1">
    <property type="nucleotide sequence ID" value="NZ_JAAXMD010000478.1"/>
</dbReference>
<sequence length="183" mass="18556">MGVLCDYFHAADGATAVELAIGPGGDWLSGTSLEDAGADWIDAKGIDPDVVLAQLVGFAEGASATRATVQGSSVDGGPADGPELVWPDVPYPPGGSDGPGSAWDTGLILQQLPDGWRDVLAALPEDAVPGVAARWGGIEELHFADPRDAEDAVVTFVRLAGRARAAGAPLPPARPGVRGGRAK</sequence>
<reference evidence="1 2" key="1">
    <citation type="submission" date="2020-04" db="EMBL/GenBank/DDBJ databases">
        <title>Genome sequence of Streptomyces galbus strain I339.</title>
        <authorList>
            <person name="Silva E.A.N."/>
            <person name="Merces M."/>
            <person name="Castelo Branco A.P.O.T."/>
            <person name="Vasconcelos P.C."/>
            <person name="Costa N.P."/>
            <person name="Marinho G.C.S."/>
            <person name="Oliveira C.J.B."/>
            <person name="Araujo D."/>
            <person name="Rodrigues Junior V.S."/>
            <person name="Almeida R."/>
            <person name="Silva Filho U.R."/>
            <person name="Andrade A.S.A."/>
            <person name="Cibulski S.P."/>
        </authorList>
    </citation>
    <scope>NUCLEOTIDE SEQUENCE [LARGE SCALE GENOMIC DNA]</scope>
    <source>
        <strain evidence="1 2">I339</strain>
    </source>
</reference>
<organism evidence="1 2">
    <name type="scientific">Streptomyces galbus</name>
    <dbReference type="NCBI Taxonomy" id="33898"/>
    <lineage>
        <taxon>Bacteria</taxon>
        <taxon>Bacillati</taxon>
        <taxon>Actinomycetota</taxon>
        <taxon>Actinomycetes</taxon>
        <taxon>Kitasatosporales</taxon>
        <taxon>Streptomycetaceae</taxon>
        <taxon>Streptomyces</taxon>
    </lineage>
</organism>
<protein>
    <submittedName>
        <fullName evidence="1">Uncharacterized protein</fullName>
    </submittedName>
</protein>
<accession>A0ABX1IT20</accession>
<dbReference type="Proteomes" id="UP000744032">
    <property type="component" value="Unassembled WGS sequence"/>
</dbReference>
<keyword evidence="2" id="KW-1185">Reference proteome</keyword>